<dbReference type="PRINTS" id="PR00404">
    <property type="entry name" value="MADSDOMAIN"/>
</dbReference>
<evidence type="ECO:0000313" key="8">
    <source>
        <dbReference type="Proteomes" id="UP000823775"/>
    </source>
</evidence>
<keyword evidence="4" id="KW-0804">Transcription</keyword>
<accession>A0ABS8TFE0</accession>
<name>A0ABS8TFE0_DATST</name>
<evidence type="ECO:0000256" key="4">
    <source>
        <dbReference type="ARBA" id="ARBA00023163"/>
    </source>
</evidence>
<feature type="domain" description="MADS-box" evidence="6">
    <location>
        <begin position="13"/>
        <end position="73"/>
    </location>
</feature>
<dbReference type="Pfam" id="PF00319">
    <property type="entry name" value="SRF-TF"/>
    <property type="match status" value="1"/>
</dbReference>
<dbReference type="Gene3D" id="3.40.1810.10">
    <property type="entry name" value="Transcription factor, MADS-box"/>
    <property type="match status" value="1"/>
</dbReference>
<evidence type="ECO:0000259" key="6">
    <source>
        <dbReference type="PROSITE" id="PS50066"/>
    </source>
</evidence>
<evidence type="ECO:0000313" key="7">
    <source>
        <dbReference type="EMBL" id="MCD7469701.1"/>
    </source>
</evidence>
<reference evidence="7 8" key="1">
    <citation type="journal article" date="2021" name="BMC Genomics">
        <title>Datura genome reveals duplications of psychoactive alkaloid biosynthetic genes and high mutation rate following tissue culture.</title>
        <authorList>
            <person name="Rajewski A."/>
            <person name="Carter-House D."/>
            <person name="Stajich J."/>
            <person name="Litt A."/>
        </authorList>
    </citation>
    <scope>NUCLEOTIDE SEQUENCE [LARGE SCALE GENOMIC DNA]</scope>
    <source>
        <strain evidence="7">AR-01</strain>
    </source>
</reference>
<dbReference type="PANTHER" id="PTHR11945:SF769">
    <property type="entry name" value="AGAMOUS-LIKE MADS-BOX PROTEIN AGL62"/>
    <property type="match status" value="1"/>
</dbReference>
<dbReference type="PANTHER" id="PTHR11945">
    <property type="entry name" value="MADS BOX PROTEIN"/>
    <property type="match status" value="1"/>
</dbReference>
<comment type="caution">
    <text evidence="7">The sequence shown here is derived from an EMBL/GenBank/DDBJ whole genome shotgun (WGS) entry which is preliminary data.</text>
</comment>
<dbReference type="Proteomes" id="UP000823775">
    <property type="component" value="Unassembled WGS sequence"/>
</dbReference>
<dbReference type="InterPro" id="IPR036879">
    <property type="entry name" value="TF_MADSbox_sf"/>
</dbReference>
<dbReference type="SMART" id="SM00432">
    <property type="entry name" value="MADS"/>
    <property type="match status" value="1"/>
</dbReference>
<keyword evidence="5" id="KW-0539">Nucleus</keyword>
<evidence type="ECO:0000256" key="5">
    <source>
        <dbReference type="ARBA" id="ARBA00023242"/>
    </source>
</evidence>
<evidence type="ECO:0000256" key="3">
    <source>
        <dbReference type="ARBA" id="ARBA00023125"/>
    </source>
</evidence>
<dbReference type="EMBL" id="JACEIK010001471">
    <property type="protein sequence ID" value="MCD7469701.1"/>
    <property type="molecule type" value="Genomic_DNA"/>
</dbReference>
<proteinExistence type="predicted"/>
<dbReference type="InterPro" id="IPR002100">
    <property type="entry name" value="TF_MADSbox"/>
</dbReference>
<keyword evidence="2" id="KW-0805">Transcription regulation</keyword>
<evidence type="ECO:0000256" key="1">
    <source>
        <dbReference type="ARBA" id="ARBA00004123"/>
    </source>
</evidence>
<evidence type="ECO:0000256" key="2">
    <source>
        <dbReference type="ARBA" id="ARBA00023015"/>
    </source>
</evidence>
<dbReference type="SUPFAM" id="SSF55455">
    <property type="entry name" value="SRF-like"/>
    <property type="match status" value="1"/>
</dbReference>
<keyword evidence="3" id="KW-0238">DNA-binding</keyword>
<comment type="subcellular location">
    <subcellularLocation>
        <location evidence="1">Nucleus</location>
    </subcellularLocation>
</comment>
<keyword evidence="8" id="KW-1185">Reference proteome</keyword>
<sequence length="171" mass="18908">MENKEEVTKKRSRGRQKIPIQKITNKKSLPVTFSKRKTGLFKKASALTALYRAEVAVIVESPAGNLFSFGNPSVDSVIHRFETGGFGGPQEDGFNFVIGEYSGKSNWWEDVCLENLGLQELEECMSAMEVLKKNLLERADDLGMANSSSDVLIPNGALPLQYYDDLGGRSN</sequence>
<gene>
    <name evidence="7" type="ORF">HAX54_008866</name>
</gene>
<protein>
    <recommendedName>
        <fullName evidence="6">MADS-box domain-containing protein</fullName>
    </recommendedName>
</protein>
<dbReference type="PROSITE" id="PS50066">
    <property type="entry name" value="MADS_BOX_2"/>
    <property type="match status" value="1"/>
</dbReference>
<organism evidence="7 8">
    <name type="scientific">Datura stramonium</name>
    <name type="common">Jimsonweed</name>
    <name type="synonym">Common thornapple</name>
    <dbReference type="NCBI Taxonomy" id="4076"/>
    <lineage>
        <taxon>Eukaryota</taxon>
        <taxon>Viridiplantae</taxon>
        <taxon>Streptophyta</taxon>
        <taxon>Embryophyta</taxon>
        <taxon>Tracheophyta</taxon>
        <taxon>Spermatophyta</taxon>
        <taxon>Magnoliopsida</taxon>
        <taxon>eudicotyledons</taxon>
        <taxon>Gunneridae</taxon>
        <taxon>Pentapetalae</taxon>
        <taxon>asterids</taxon>
        <taxon>lamiids</taxon>
        <taxon>Solanales</taxon>
        <taxon>Solanaceae</taxon>
        <taxon>Solanoideae</taxon>
        <taxon>Datureae</taxon>
        <taxon>Datura</taxon>
    </lineage>
</organism>